<organism evidence="1 2">
    <name type="scientific">Racocetra fulgida</name>
    <dbReference type="NCBI Taxonomy" id="60492"/>
    <lineage>
        <taxon>Eukaryota</taxon>
        <taxon>Fungi</taxon>
        <taxon>Fungi incertae sedis</taxon>
        <taxon>Mucoromycota</taxon>
        <taxon>Glomeromycotina</taxon>
        <taxon>Glomeromycetes</taxon>
        <taxon>Diversisporales</taxon>
        <taxon>Gigasporaceae</taxon>
        <taxon>Racocetra</taxon>
    </lineage>
</organism>
<keyword evidence="2" id="KW-1185">Reference proteome</keyword>
<dbReference type="Proteomes" id="UP000789396">
    <property type="component" value="Unassembled WGS sequence"/>
</dbReference>
<evidence type="ECO:0000313" key="2">
    <source>
        <dbReference type="Proteomes" id="UP000789396"/>
    </source>
</evidence>
<name>A0A9N9IMH9_9GLOM</name>
<proteinExistence type="predicted"/>
<gene>
    <name evidence="1" type="ORF">RFULGI_LOCUS12954</name>
</gene>
<reference evidence="1" key="1">
    <citation type="submission" date="2021-06" db="EMBL/GenBank/DDBJ databases">
        <authorList>
            <person name="Kallberg Y."/>
            <person name="Tangrot J."/>
            <person name="Rosling A."/>
        </authorList>
    </citation>
    <scope>NUCLEOTIDE SEQUENCE</scope>
    <source>
        <strain evidence="1">IN212</strain>
    </source>
</reference>
<dbReference type="OrthoDB" id="2410986at2759"/>
<accession>A0A9N9IMH9</accession>
<sequence length="61" mass="6956">VKKDDFKQSLAQATIQIESSLDHKCKANKIDDEYGAWSYFMVIERGAEAGESFERNEGNKK</sequence>
<evidence type="ECO:0000313" key="1">
    <source>
        <dbReference type="EMBL" id="CAG8742161.1"/>
    </source>
</evidence>
<dbReference type="AlphaFoldDB" id="A0A9N9IMH9"/>
<comment type="caution">
    <text evidence="1">The sequence shown here is derived from an EMBL/GenBank/DDBJ whole genome shotgun (WGS) entry which is preliminary data.</text>
</comment>
<dbReference type="EMBL" id="CAJVPZ010032548">
    <property type="protein sequence ID" value="CAG8742161.1"/>
    <property type="molecule type" value="Genomic_DNA"/>
</dbReference>
<feature type="non-terminal residue" evidence="1">
    <location>
        <position position="1"/>
    </location>
</feature>
<feature type="non-terminal residue" evidence="1">
    <location>
        <position position="61"/>
    </location>
</feature>
<protein>
    <submittedName>
        <fullName evidence="1">8311_t:CDS:1</fullName>
    </submittedName>
</protein>